<dbReference type="OrthoDB" id="931936at2"/>
<comment type="caution">
    <text evidence="4">The sequence shown here is derived from an EMBL/GenBank/DDBJ whole genome shotgun (WGS) entry which is preliminary data.</text>
</comment>
<evidence type="ECO:0000256" key="1">
    <source>
        <dbReference type="ARBA" id="ARBA00022723"/>
    </source>
</evidence>
<evidence type="ECO:0000313" key="4">
    <source>
        <dbReference type="EMBL" id="GEO09770.1"/>
    </source>
</evidence>
<keyword evidence="2" id="KW-0378">Hydrolase</keyword>
<dbReference type="GO" id="GO:0008783">
    <property type="term" value="F:agmatinase activity"/>
    <property type="evidence" value="ECO:0007669"/>
    <property type="project" value="TreeGrafter"/>
</dbReference>
<dbReference type="PANTHER" id="PTHR11358">
    <property type="entry name" value="ARGINASE/AGMATINASE"/>
    <property type="match status" value="1"/>
</dbReference>
<reference evidence="4 5" key="1">
    <citation type="submission" date="2019-07" db="EMBL/GenBank/DDBJ databases">
        <title>Whole genome shotgun sequence of Segetibacter aerophilus NBRC 106135.</title>
        <authorList>
            <person name="Hosoyama A."/>
            <person name="Uohara A."/>
            <person name="Ohji S."/>
            <person name="Ichikawa N."/>
        </authorList>
    </citation>
    <scope>NUCLEOTIDE SEQUENCE [LARGE SCALE GENOMIC DNA]</scope>
    <source>
        <strain evidence="4 5">NBRC 106135</strain>
    </source>
</reference>
<dbReference type="InterPro" id="IPR006035">
    <property type="entry name" value="Ureohydrolase"/>
</dbReference>
<keyword evidence="1" id="KW-0479">Metal-binding</keyword>
<dbReference type="Gene3D" id="3.40.800.10">
    <property type="entry name" value="Ureohydrolase domain"/>
    <property type="match status" value="1"/>
</dbReference>
<gene>
    <name evidence="4" type="primary">fjo29</name>
    <name evidence="4" type="ORF">SAE01_22660</name>
</gene>
<comment type="similarity">
    <text evidence="3">Belongs to the arginase family.</text>
</comment>
<organism evidence="4 5">
    <name type="scientific">Segetibacter aerophilus</name>
    <dbReference type="NCBI Taxonomy" id="670293"/>
    <lineage>
        <taxon>Bacteria</taxon>
        <taxon>Pseudomonadati</taxon>
        <taxon>Bacteroidota</taxon>
        <taxon>Chitinophagia</taxon>
        <taxon>Chitinophagales</taxon>
        <taxon>Chitinophagaceae</taxon>
        <taxon>Segetibacter</taxon>
    </lineage>
</organism>
<accession>A0A512BCS4</accession>
<dbReference type="InterPro" id="IPR023696">
    <property type="entry name" value="Ureohydrolase_dom_sf"/>
</dbReference>
<keyword evidence="5" id="KW-1185">Reference proteome</keyword>
<dbReference type="Proteomes" id="UP000321513">
    <property type="component" value="Unassembled WGS sequence"/>
</dbReference>
<evidence type="ECO:0000313" key="5">
    <source>
        <dbReference type="Proteomes" id="UP000321513"/>
    </source>
</evidence>
<dbReference type="EMBL" id="BJYT01000007">
    <property type="protein sequence ID" value="GEO09770.1"/>
    <property type="molecule type" value="Genomic_DNA"/>
</dbReference>
<dbReference type="AlphaFoldDB" id="A0A512BCS4"/>
<dbReference type="PANTHER" id="PTHR11358:SF26">
    <property type="entry name" value="GUANIDINO ACID HYDROLASE, MITOCHONDRIAL"/>
    <property type="match status" value="1"/>
</dbReference>
<dbReference type="PROSITE" id="PS51409">
    <property type="entry name" value="ARGINASE_2"/>
    <property type="match status" value="1"/>
</dbReference>
<dbReference type="Pfam" id="PF00491">
    <property type="entry name" value="Arginase"/>
    <property type="match status" value="1"/>
</dbReference>
<dbReference type="GO" id="GO:0033389">
    <property type="term" value="P:putrescine biosynthetic process from arginine, via agmatine"/>
    <property type="evidence" value="ECO:0007669"/>
    <property type="project" value="TreeGrafter"/>
</dbReference>
<name>A0A512BCS4_9BACT</name>
<dbReference type="CDD" id="cd09988">
    <property type="entry name" value="Formimidoylglutamase"/>
    <property type="match status" value="1"/>
</dbReference>
<dbReference type="RefSeq" id="WP_147203880.1">
    <property type="nucleotide sequence ID" value="NZ_BJYT01000007.1"/>
</dbReference>
<protein>
    <submittedName>
        <fullName evidence="4">Arginase</fullName>
    </submittedName>
</protein>
<evidence type="ECO:0000256" key="3">
    <source>
        <dbReference type="PROSITE-ProRule" id="PRU00742"/>
    </source>
</evidence>
<dbReference type="SUPFAM" id="SSF52768">
    <property type="entry name" value="Arginase/deacetylase"/>
    <property type="match status" value="1"/>
</dbReference>
<proteinExistence type="inferred from homology"/>
<dbReference type="GO" id="GO:0046872">
    <property type="term" value="F:metal ion binding"/>
    <property type="evidence" value="ECO:0007669"/>
    <property type="project" value="UniProtKB-KW"/>
</dbReference>
<evidence type="ECO:0000256" key="2">
    <source>
        <dbReference type="ARBA" id="ARBA00022801"/>
    </source>
</evidence>
<sequence>MSDFESILDFLEPINLYELSEDEGYKQTQLGKHILVNEDFFPDLEAADFVIVGFGETRGMQPSVEINAGPNAIRKEFYSLFQWHTDVQVADVGNVRPGASLQDSYAALKSVVNELIRHNKRVVILGGSHDLTRAQYKAYADLEQIVEATCVDAKIDLNMDSVLPADHFLMEMLVGEPNFIRHYNHIGFQSYFVHPTMLETIDRLRFDCFRVGRVKEKMDEMEPVIRNSNLFSFDISAIQNSHAPANRITPNGFSGEEACMLMQYAGMSQNVSTIGIYGYLPEQDQHNLTAKQISHMLWYLMDGVNKGKHEAKLEDRDSFNEFKLAFAELETTFLQSKRTGRWWMEVPDGKMIACSHLDYMIASANDIPERWLRAAERT</sequence>